<evidence type="ECO:0000313" key="9">
    <source>
        <dbReference type="Proteomes" id="UP000264071"/>
    </source>
</evidence>
<accession>A0A3D4VCU0</accession>
<name>A0A3D4VCU0_9BACT</name>
<dbReference type="Pfam" id="PF00512">
    <property type="entry name" value="HisKA"/>
    <property type="match status" value="1"/>
</dbReference>
<dbReference type="Proteomes" id="UP000264071">
    <property type="component" value="Unassembled WGS sequence"/>
</dbReference>
<feature type="compositionally biased region" description="Polar residues" evidence="6">
    <location>
        <begin position="8"/>
        <end position="24"/>
    </location>
</feature>
<dbReference type="PRINTS" id="PR00344">
    <property type="entry name" value="BCTRLSENSOR"/>
</dbReference>
<sequence length="282" mass="30306">MSAGTDATPLQQSESGTTPTIDTSVDRINTLIAEGQRVVDEHSLSANDTWLDQHDPSLALLVGFAHDLRSPIGATLLLAERLRAGQFGPVTAQQERQLGLIYESIFGMSALTGDLLDLARHGTSHRRRRDIVFPLSDLWASVRALVQPIAEERGLLLRWAGPRNDHRIGEPEALRRILLNLVTNALKFTVSGSVTVTATVVGAGSDTIQFSVADTGCGLPLDLAEQLRTAPDAFAGINTSAGLGIAMCLTLLRDLGSRLEIRDNSESGLVVQFALRMPAAQR</sequence>
<evidence type="ECO:0000259" key="7">
    <source>
        <dbReference type="PROSITE" id="PS50109"/>
    </source>
</evidence>
<dbReference type="SMART" id="SM00388">
    <property type="entry name" value="HisKA"/>
    <property type="match status" value="1"/>
</dbReference>
<evidence type="ECO:0000313" key="8">
    <source>
        <dbReference type="EMBL" id="HCT58654.1"/>
    </source>
</evidence>
<dbReference type="Pfam" id="PF02518">
    <property type="entry name" value="HATPase_c"/>
    <property type="match status" value="1"/>
</dbReference>
<dbReference type="PROSITE" id="PS50109">
    <property type="entry name" value="HIS_KIN"/>
    <property type="match status" value="1"/>
</dbReference>
<dbReference type="SMART" id="SM00387">
    <property type="entry name" value="HATPase_c"/>
    <property type="match status" value="1"/>
</dbReference>
<dbReference type="SUPFAM" id="SSF47384">
    <property type="entry name" value="Homodimeric domain of signal transducing histidine kinase"/>
    <property type="match status" value="1"/>
</dbReference>
<feature type="domain" description="Histidine kinase" evidence="7">
    <location>
        <begin position="63"/>
        <end position="279"/>
    </location>
</feature>
<protein>
    <recommendedName>
        <fullName evidence="2">histidine kinase</fullName>
        <ecNumber evidence="2">2.7.13.3</ecNumber>
    </recommendedName>
</protein>
<dbReference type="PANTHER" id="PTHR43047">
    <property type="entry name" value="TWO-COMPONENT HISTIDINE PROTEIN KINASE"/>
    <property type="match status" value="1"/>
</dbReference>
<dbReference type="InterPro" id="IPR003661">
    <property type="entry name" value="HisK_dim/P_dom"/>
</dbReference>
<keyword evidence="4" id="KW-0808">Transferase</keyword>
<proteinExistence type="predicted"/>
<evidence type="ECO:0000256" key="5">
    <source>
        <dbReference type="ARBA" id="ARBA00022777"/>
    </source>
</evidence>
<evidence type="ECO:0000256" key="4">
    <source>
        <dbReference type="ARBA" id="ARBA00022679"/>
    </source>
</evidence>
<reference evidence="8 9" key="1">
    <citation type="journal article" date="2018" name="Nat. Biotechnol.">
        <title>A standardized bacterial taxonomy based on genome phylogeny substantially revises the tree of life.</title>
        <authorList>
            <person name="Parks D.H."/>
            <person name="Chuvochina M."/>
            <person name="Waite D.W."/>
            <person name="Rinke C."/>
            <person name="Skarshewski A."/>
            <person name="Chaumeil P.A."/>
            <person name="Hugenholtz P."/>
        </authorList>
    </citation>
    <scope>NUCLEOTIDE SEQUENCE [LARGE SCALE GENOMIC DNA]</scope>
    <source>
        <strain evidence="8">UBA8844</strain>
    </source>
</reference>
<keyword evidence="5 8" id="KW-0418">Kinase</keyword>
<comment type="caution">
    <text evidence="8">The sequence shown here is derived from an EMBL/GenBank/DDBJ whole genome shotgun (WGS) entry which is preliminary data.</text>
</comment>
<dbReference type="Gene3D" id="1.10.287.130">
    <property type="match status" value="1"/>
</dbReference>
<keyword evidence="3" id="KW-0597">Phosphoprotein</keyword>
<evidence type="ECO:0000256" key="2">
    <source>
        <dbReference type="ARBA" id="ARBA00012438"/>
    </source>
</evidence>
<dbReference type="CDD" id="cd00082">
    <property type="entry name" value="HisKA"/>
    <property type="match status" value="1"/>
</dbReference>
<organism evidence="8 9">
    <name type="scientific">Gemmatimonas aurantiaca</name>
    <dbReference type="NCBI Taxonomy" id="173480"/>
    <lineage>
        <taxon>Bacteria</taxon>
        <taxon>Pseudomonadati</taxon>
        <taxon>Gemmatimonadota</taxon>
        <taxon>Gemmatimonadia</taxon>
        <taxon>Gemmatimonadales</taxon>
        <taxon>Gemmatimonadaceae</taxon>
        <taxon>Gemmatimonas</taxon>
    </lineage>
</organism>
<dbReference type="PANTHER" id="PTHR43047:SF64">
    <property type="entry name" value="HISTIDINE KINASE CONTAINING CHEY-HOMOLOGOUS RECEIVER DOMAIN AND PAS DOMAIN-RELATED"/>
    <property type="match status" value="1"/>
</dbReference>
<dbReference type="InterPro" id="IPR004358">
    <property type="entry name" value="Sig_transdc_His_kin-like_C"/>
</dbReference>
<evidence type="ECO:0000256" key="1">
    <source>
        <dbReference type="ARBA" id="ARBA00000085"/>
    </source>
</evidence>
<dbReference type="GO" id="GO:0000155">
    <property type="term" value="F:phosphorelay sensor kinase activity"/>
    <property type="evidence" value="ECO:0007669"/>
    <property type="project" value="InterPro"/>
</dbReference>
<dbReference type="InterPro" id="IPR003594">
    <property type="entry name" value="HATPase_dom"/>
</dbReference>
<dbReference type="InterPro" id="IPR005467">
    <property type="entry name" value="His_kinase_dom"/>
</dbReference>
<comment type="catalytic activity">
    <reaction evidence="1">
        <text>ATP + protein L-histidine = ADP + protein N-phospho-L-histidine.</text>
        <dbReference type="EC" id="2.7.13.3"/>
    </reaction>
</comment>
<evidence type="ECO:0000256" key="6">
    <source>
        <dbReference type="SAM" id="MobiDB-lite"/>
    </source>
</evidence>
<dbReference type="EC" id="2.7.13.3" evidence="2"/>
<dbReference type="Gene3D" id="3.30.565.10">
    <property type="entry name" value="Histidine kinase-like ATPase, C-terminal domain"/>
    <property type="match status" value="1"/>
</dbReference>
<feature type="region of interest" description="Disordered" evidence="6">
    <location>
        <begin position="1"/>
        <end position="24"/>
    </location>
</feature>
<dbReference type="SUPFAM" id="SSF55874">
    <property type="entry name" value="ATPase domain of HSP90 chaperone/DNA topoisomerase II/histidine kinase"/>
    <property type="match status" value="1"/>
</dbReference>
<evidence type="ECO:0000256" key="3">
    <source>
        <dbReference type="ARBA" id="ARBA00022553"/>
    </source>
</evidence>
<dbReference type="AlphaFoldDB" id="A0A3D4VCU0"/>
<dbReference type="EMBL" id="DPIY01000011">
    <property type="protein sequence ID" value="HCT58654.1"/>
    <property type="molecule type" value="Genomic_DNA"/>
</dbReference>
<dbReference type="InterPro" id="IPR036097">
    <property type="entry name" value="HisK_dim/P_sf"/>
</dbReference>
<dbReference type="InterPro" id="IPR036890">
    <property type="entry name" value="HATPase_C_sf"/>
</dbReference>
<gene>
    <name evidence="8" type="ORF">DGD08_15725</name>
</gene>